<keyword evidence="11" id="KW-0472">Membrane</keyword>
<dbReference type="KEGG" id="mme:Marme_0729"/>
<feature type="domain" description="Soluble ligand binding" evidence="16">
    <location>
        <begin position="405"/>
        <end position="447"/>
    </location>
</feature>
<keyword evidence="9" id="KW-0406">Ion transport</keyword>
<dbReference type="EMBL" id="CP002583">
    <property type="protein sequence ID" value="ADZ90012.1"/>
    <property type="molecule type" value="Genomic_DNA"/>
</dbReference>
<keyword evidence="8" id="KW-0625">Polysaccharide transport</keyword>
<dbReference type="GO" id="GO:0015159">
    <property type="term" value="F:polysaccharide transmembrane transporter activity"/>
    <property type="evidence" value="ECO:0007669"/>
    <property type="project" value="InterPro"/>
</dbReference>
<feature type="domain" description="Polysaccharide export protein N-terminal" evidence="15">
    <location>
        <begin position="32"/>
        <end position="103"/>
    </location>
</feature>
<keyword evidence="7" id="KW-0732">Signal</keyword>
<keyword evidence="19" id="KW-1185">Reference proteome</keyword>
<dbReference type="Proteomes" id="UP000001062">
    <property type="component" value="Chromosome"/>
</dbReference>
<sequence>MKWLDPMLRTALMFLVVSILLITVSTHSIANDDSNGLIQPGDILQVNFLGDNAFEKPFEVDRLGNIVLPEVGVITLTGLSLSDATALIQVQLSSHFLNTDQLTLSRVEHRLLITVLGYVKNPGEVEIPQHGNLQMALTEAGGIKPGAQLNKVQVRRNNETFVIDYKQYLDTGDANLVPSLQSLDTIFVPSSPLTGNVEVEFDAASLLSGGDAAEKALSVKIFGEVHKPGTFTYDQSQNFVDLLMRAGGVTRFASVEQIRLITEGDPVLFDLKDYLDGGSDQMLPQVAPGATIFVPMKEEEVKTGNRTVYIMGEVFRPGAYEIQDSASFIEIMANAGGPSRFARTRAIRIIRRDGSVSEFDLQAYTEGLSSITPPSIRPGDAIFVPEKNDINQTSWLKVTPDNAIHIIGAVVKPGRYEWSDEMSLMDLIAESSGPTKDADITNLSIKRPNLPPIQFDLARYLGGKSDQAMPKLKGGDTVVIPRHPQFPVSDKAEWVKQTSEDSIFVMGQVGIPGRYRFTGKESFLDVLAAANGPSETADLRAARVIHRNDSEAKTTQVNLALYFDTGDETLLPDLKAGDTIFLPGKSLKDYNGQSQRSVKIMGALNSPGHYRFSDDMNLLDALAQAGGPTNAADICEVRIVHEGCCNTTSLVFDLAAYLRSPEGALLPVIRPGDTIYIPSTENSMWTQTMSFVRDMISIATLLILVL</sequence>
<evidence type="ECO:0000256" key="5">
    <source>
        <dbReference type="ARBA" id="ARBA00022597"/>
    </source>
</evidence>
<reference evidence="18 19" key="1">
    <citation type="journal article" date="2012" name="Stand. Genomic Sci.">
        <title>Complete genome sequence of the melanogenic marine bacterium Marinomonas mediterranea type strain (MMB-1(T)).</title>
        <authorList>
            <person name="Lucas-Elio P."/>
            <person name="Goodwin L."/>
            <person name="Woyke T."/>
            <person name="Pitluck S."/>
            <person name="Nolan M."/>
            <person name="Kyrpides N.C."/>
            <person name="Detter J.C."/>
            <person name="Copeland A."/>
            <person name="Teshima H."/>
            <person name="Bruce D."/>
            <person name="Detter C."/>
            <person name="Tapia R."/>
            <person name="Han S."/>
            <person name="Land M.L."/>
            <person name="Ivanova N."/>
            <person name="Mikhailova N."/>
            <person name="Johnston A.W."/>
            <person name="Sanchez-Amat A."/>
        </authorList>
    </citation>
    <scope>NUCLEOTIDE SEQUENCE [LARGE SCALE GENOMIC DNA]</scope>
    <source>
        <strain evidence="19">ATCC 700492 / JCM 21426 / NBRC 103028 / MMB-1</strain>
    </source>
</reference>
<name>F2K2G7_MARM1</name>
<dbReference type="GO" id="GO:0009279">
    <property type="term" value="C:cell outer membrane"/>
    <property type="evidence" value="ECO:0007669"/>
    <property type="project" value="UniProtKB-SubCell"/>
</dbReference>
<dbReference type="OrthoDB" id="9808948at2"/>
<dbReference type="AlphaFoldDB" id="F2K2G7"/>
<keyword evidence="14" id="KW-0449">Lipoprotein</keyword>
<protein>
    <submittedName>
        <fullName evidence="18">Polysaccharide export protein</fullName>
    </submittedName>
</protein>
<keyword evidence="4" id="KW-1134">Transmembrane beta strand</keyword>
<evidence type="ECO:0000313" key="19">
    <source>
        <dbReference type="Proteomes" id="UP000001062"/>
    </source>
</evidence>
<keyword evidence="6" id="KW-0812">Transmembrane</keyword>
<gene>
    <name evidence="18" type="ordered locus">Marme_0729</name>
</gene>
<evidence type="ECO:0000256" key="2">
    <source>
        <dbReference type="ARBA" id="ARBA00009450"/>
    </source>
</evidence>
<comment type="similarity">
    <text evidence="2">Belongs to the BexD/CtrA/VexA family.</text>
</comment>
<dbReference type="InterPro" id="IPR019554">
    <property type="entry name" value="Soluble_ligand-bd"/>
</dbReference>
<evidence type="ECO:0000256" key="7">
    <source>
        <dbReference type="ARBA" id="ARBA00022729"/>
    </source>
</evidence>
<dbReference type="InterPro" id="IPR049712">
    <property type="entry name" value="Poly_export"/>
</dbReference>
<dbReference type="InterPro" id="IPR003715">
    <property type="entry name" value="Poly_export_N"/>
</dbReference>
<dbReference type="GO" id="GO:0006811">
    <property type="term" value="P:monoatomic ion transport"/>
    <property type="evidence" value="ECO:0007669"/>
    <property type="project" value="UniProtKB-KW"/>
</dbReference>
<keyword evidence="5" id="KW-0762">Sugar transport</keyword>
<keyword evidence="12" id="KW-0564">Palmitate</keyword>
<evidence type="ECO:0000259" key="15">
    <source>
        <dbReference type="Pfam" id="PF02563"/>
    </source>
</evidence>
<dbReference type="GO" id="GO:0015288">
    <property type="term" value="F:porin activity"/>
    <property type="evidence" value="ECO:0007669"/>
    <property type="project" value="UniProtKB-KW"/>
</dbReference>
<keyword evidence="10" id="KW-0626">Porin</keyword>
<evidence type="ECO:0000256" key="10">
    <source>
        <dbReference type="ARBA" id="ARBA00023114"/>
    </source>
</evidence>
<dbReference type="Pfam" id="PF10531">
    <property type="entry name" value="SLBB"/>
    <property type="match status" value="5"/>
</dbReference>
<dbReference type="PANTHER" id="PTHR33619:SF3">
    <property type="entry name" value="POLYSACCHARIDE EXPORT PROTEIN GFCE-RELATED"/>
    <property type="match status" value="1"/>
</dbReference>
<feature type="domain" description="Soluble ligand binding" evidence="16">
    <location>
        <begin position="598"/>
        <end position="634"/>
    </location>
</feature>
<dbReference type="Pfam" id="PF02563">
    <property type="entry name" value="Poly_export"/>
    <property type="match status" value="1"/>
</dbReference>
<evidence type="ECO:0000256" key="11">
    <source>
        <dbReference type="ARBA" id="ARBA00023136"/>
    </source>
</evidence>
<evidence type="ECO:0000313" key="18">
    <source>
        <dbReference type="EMBL" id="ADZ90012.1"/>
    </source>
</evidence>
<evidence type="ECO:0000256" key="1">
    <source>
        <dbReference type="ARBA" id="ARBA00004571"/>
    </source>
</evidence>
<feature type="domain" description="Soluble ligand binding" evidence="16">
    <location>
        <begin position="308"/>
        <end position="357"/>
    </location>
</feature>
<dbReference type="Gene3D" id="3.10.560.10">
    <property type="entry name" value="Outer membrane lipoprotein wza domain like"/>
    <property type="match status" value="6"/>
</dbReference>
<feature type="domain" description="Soluble ligand binding" evidence="16">
    <location>
        <begin position="503"/>
        <end position="546"/>
    </location>
</feature>
<evidence type="ECO:0000259" key="17">
    <source>
        <dbReference type="Pfam" id="PF22461"/>
    </source>
</evidence>
<evidence type="ECO:0000256" key="4">
    <source>
        <dbReference type="ARBA" id="ARBA00022452"/>
    </source>
</evidence>
<comment type="subcellular location">
    <subcellularLocation>
        <location evidence="1">Cell outer membrane</location>
        <topology evidence="1">Multi-pass membrane protein</topology>
    </subcellularLocation>
</comment>
<evidence type="ECO:0000256" key="9">
    <source>
        <dbReference type="ARBA" id="ARBA00023065"/>
    </source>
</evidence>
<evidence type="ECO:0000256" key="14">
    <source>
        <dbReference type="ARBA" id="ARBA00023288"/>
    </source>
</evidence>
<feature type="domain" description="Soluble ligand binding" evidence="16">
    <location>
        <begin position="219"/>
        <end position="266"/>
    </location>
</feature>
<dbReference type="PATRIC" id="fig|717774.3.peg.757"/>
<evidence type="ECO:0000256" key="8">
    <source>
        <dbReference type="ARBA" id="ARBA00023047"/>
    </source>
</evidence>
<organism evidence="18 19">
    <name type="scientific">Marinomonas mediterranea (strain ATCC 700492 / JCM 21426 / NBRC 103028 / MMB-1)</name>
    <dbReference type="NCBI Taxonomy" id="717774"/>
    <lineage>
        <taxon>Bacteria</taxon>
        <taxon>Pseudomonadati</taxon>
        <taxon>Pseudomonadota</taxon>
        <taxon>Gammaproteobacteria</taxon>
        <taxon>Oceanospirillales</taxon>
        <taxon>Oceanospirillaceae</taxon>
        <taxon>Marinomonas</taxon>
    </lineage>
</organism>
<keyword evidence="13" id="KW-0998">Cell outer membrane</keyword>
<evidence type="ECO:0000256" key="12">
    <source>
        <dbReference type="ARBA" id="ARBA00023139"/>
    </source>
</evidence>
<dbReference type="HOGENOM" id="CLU_009737_0_0_6"/>
<dbReference type="InterPro" id="IPR054765">
    <property type="entry name" value="SLBB_dom"/>
</dbReference>
<dbReference type="GO" id="GO:0046930">
    <property type="term" value="C:pore complex"/>
    <property type="evidence" value="ECO:0007669"/>
    <property type="project" value="UniProtKB-KW"/>
</dbReference>
<feature type="domain" description="SLBB" evidence="17">
    <location>
        <begin position="113"/>
        <end position="188"/>
    </location>
</feature>
<accession>F2K2G7</accession>
<proteinExistence type="inferred from homology"/>
<evidence type="ECO:0000256" key="6">
    <source>
        <dbReference type="ARBA" id="ARBA00022692"/>
    </source>
</evidence>
<keyword evidence="3" id="KW-0813">Transport</keyword>
<evidence type="ECO:0000256" key="3">
    <source>
        <dbReference type="ARBA" id="ARBA00022448"/>
    </source>
</evidence>
<dbReference type="RefSeq" id="WP_013659917.1">
    <property type="nucleotide sequence ID" value="NC_015276.1"/>
</dbReference>
<dbReference type="eggNOG" id="COG1596">
    <property type="taxonomic scope" value="Bacteria"/>
</dbReference>
<dbReference type="Pfam" id="PF22461">
    <property type="entry name" value="SLBB_2"/>
    <property type="match status" value="1"/>
</dbReference>
<dbReference type="PANTHER" id="PTHR33619">
    <property type="entry name" value="POLYSACCHARIDE EXPORT PROTEIN GFCE-RELATED"/>
    <property type="match status" value="1"/>
</dbReference>
<evidence type="ECO:0000259" key="16">
    <source>
        <dbReference type="Pfam" id="PF10531"/>
    </source>
</evidence>
<dbReference type="STRING" id="717774.Marme_0729"/>
<evidence type="ECO:0000256" key="13">
    <source>
        <dbReference type="ARBA" id="ARBA00023237"/>
    </source>
</evidence>